<reference evidence="2" key="1">
    <citation type="submission" date="2023-03" db="EMBL/GenBank/DDBJ databases">
        <title>Massive genome expansion in bonnet fungi (Mycena s.s.) driven by repeated elements and novel gene families across ecological guilds.</title>
        <authorList>
            <consortium name="Lawrence Berkeley National Laboratory"/>
            <person name="Harder C.B."/>
            <person name="Miyauchi S."/>
            <person name="Viragh M."/>
            <person name="Kuo A."/>
            <person name="Thoen E."/>
            <person name="Andreopoulos B."/>
            <person name="Lu D."/>
            <person name="Skrede I."/>
            <person name="Drula E."/>
            <person name="Henrissat B."/>
            <person name="Morin E."/>
            <person name="Kohler A."/>
            <person name="Barry K."/>
            <person name="LaButti K."/>
            <person name="Morin E."/>
            <person name="Salamov A."/>
            <person name="Lipzen A."/>
            <person name="Mereny Z."/>
            <person name="Hegedus B."/>
            <person name="Baldrian P."/>
            <person name="Stursova M."/>
            <person name="Weitz H."/>
            <person name="Taylor A."/>
            <person name="Grigoriev I.V."/>
            <person name="Nagy L.G."/>
            <person name="Martin F."/>
            <person name="Kauserud H."/>
        </authorList>
    </citation>
    <scope>NUCLEOTIDE SEQUENCE</scope>
    <source>
        <strain evidence="2">CBHHK002</strain>
    </source>
</reference>
<gene>
    <name evidence="2" type="ORF">DFH08DRAFT_800931</name>
</gene>
<name>A0AAD7AL70_9AGAR</name>
<keyword evidence="3" id="KW-1185">Reference proteome</keyword>
<accession>A0AAD7AL70</accession>
<protein>
    <submittedName>
        <fullName evidence="2">Uncharacterized protein</fullName>
    </submittedName>
</protein>
<organism evidence="2 3">
    <name type="scientific">Mycena albidolilacea</name>
    <dbReference type="NCBI Taxonomy" id="1033008"/>
    <lineage>
        <taxon>Eukaryota</taxon>
        <taxon>Fungi</taxon>
        <taxon>Dikarya</taxon>
        <taxon>Basidiomycota</taxon>
        <taxon>Agaricomycotina</taxon>
        <taxon>Agaricomycetes</taxon>
        <taxon>Agaricomycetidae</taxon>
        <taxon>Agaricales</taxon>
        <taxon>Marasmiineae</taxon>
        <taxon>Mycenaceae</taxon>
        <taxon>Mycena</taxon>
    </lineage>
</organism>
<evidence type="ECO:0000313" key="2">
    <source>
        <dbReference type="EMBL" id="KAJ7361695.1"/>
    </source>
</evidence>
<dbReference type="AlphaFoldDB" id="A0AAD7AL70"/>
<dbReference type="Proteomes" id="UP001218218">
    <property type="component" value="Unassembled WGS sequence"/>
</dbReference>
<keyword evidence="1" id="KW-0472">Membrane</keyword>
<proteinExistence type="predicted"/>
<evidence type="ECO:0000256" key="1">
    <source>
        <dbReference type="SAM" id="Phobius"/>
    </source>
</evidence>
<feature type="transmembrane region" description="Helical" evidence="1">
    <location>
        <begin position="36"/>
        <end position="62"/>
    </location>
</feature>
<sequence>MDQRPLFFPPTTIVSHHCALVKNQAQDARHKNTDYVAFWVLSGIWGSLGFCNSVYLAMAIWYPLVSAIGSGIDSALCVDLDWFSSLEGRLQGIKDHPKWSVEPGENGKIFGDFSPLFTRYGNVTTCSVKIVFLATSEEHEEQARIYTRFRRQEEASQYSTKNTCYMHG</sequence>
<evidence type="ECO:0000313" key="3">
    <source>
        <dbReference type="Proteomes" id="UP001218218"/>
    </source>
</evidence>
<keyword evidence="1" id="KW-1133">Transmembrane helix</keyword>
<dbReference type="EMBL" id="JARIHO010000005">
    <property type="protein sequence ID" value="KAJ7361695.1"/>
    <property type="molecule type" value="Genomic_DNA"/>
</dbReference>
<keyword evidence="1" id="KW-0812">Transmembrane</keyword>
<comment type="caution">
    <text evidence="2">The sequence shown here is derived from an EMBL/GenBank/DDBJ whole genome shotgun (WGS) entry which is preliminary data.</text>
</comment>